<feature type="region of interest" description="Disordered" evidence="8">
    <location>
        <begin position="1"/>
        <end position="25"/>
    </location>
</feature>
<dbReference type="GO" id="GO:0005506">
    <property type="term" value="F:iron ion binding"/>
    <property type="evidence" value="ECO:0007669"/>
    <property type="project" value="InterPro"/>
</dbReference>
<evidence type="ECO:0000256" key="3">
    <source>
        <dbReference type="ARBA" id="ARBA00022723"/>
    </source>
</evidence>
<dbReference type="PRINTS" id="PR00359">
    <property type="entry name" value="BP450"/>
</dbReference>
<dbReference type="GO" id="GO:0016705">
    <property type="term" value="F:oxidoreductase activity, acting on paired donors, with incorporation or reduction of molecular oxygen"/>
    <property type="evidence" value="ECO:0007669"/>
    <property type="project" value="InterPro"/>
</dbReference>
<dbReference type="InterPro" id="IPR036396">
    <property type="entry name" value="Cyt_P450_sf"/>
</dbReference>
<dbReference type="Proteomes" id="UP000256485">
    <property type="component" value="Unassembled WGS sequence"/>
</dbReference>
<dbReference type="Pfam" id="PF00067">
    <property type="entry name" value="p450"/>
    <property type="match status" value="1"/>
</dbReference>
<keyword evidence="6 7" id="KW-0503">Monooxygenase</keyword>
<keyword evidence="10" id="KW-1185">Reference proteome</keyword>
<evidence type="ECO:0000313" key="10">
    <source>
        <dbReference type="Proteomes" id="UP000256485"/>
    </source>
</evidence>
<protein>
    <submittedName>
        <fullName evidence="9">Cytochrome P450</fullName>
    </submittedName>
</protein>
<dbReference type="GO" id="GO:0004497">
    <property type="term" value="F:monooxygenase activity"/>
    <property type="evidence" value="ECO:0007669"/>
    <property type="project" value="UniProtKB-KW"/>
</dbReference>
<dbReference type="SUPFAM" id="SSF48264">
    <property type="entry name" value="Cytochrome P450"/>
    <property type="match status" value="1"/>
</dbReference>
<dbReference type="InterPro" id="IPR017972">
    <property type="entry name" value="Cyt_P450_CS"/>
</dbReference>
<comment type="similarity">
    <text evidence="1 7">Belongs to the cytochrome P450 family.</text>
</comment>
<dbReference type="AlphaFoldDB" id="A0A3D9V6N1"/>
<evidence type="ECO:0000256" key="2">
    <source>
        <dbReference type="ARBA" id="ARBA00022617"/>
    </source>
</evidence>
<sequence>MAAHTSSSKAPELPTARTNPFDPPEELARLREQEPISPLAYPEGHQGWLVTSYDLARRILADRRFSRRRELQRVPLPFTVSMRPEPAEPGMFLGMDPPEHTRYRRLLTRHFSQRRVSELAPRVAQITTQVVDDVERHGPPVDLVPTFAFPIPSLVICELLGVPYADRAEFQGHTKVLMSLRSNTEQVMSAFVAVRRYLGDLVAAKRAHPADDLLSALARDGSLTDEELTGIAQLLLVAGHETTANMLGIGVYALLRHPDQLAALRAAPELIDDAVEELLRYLTIIHVGPTRAALEDVELDGTLVRAGDVVTLSLPVANRDPALLDDGDRLDVTRPSTSHLTFGHGIHQCLGQQLARLELRTGYAALLDRFPRLRLAVPPEQIRMRTDMVIYGVHNLPVTW</sequence>
<comment type="caution">
    <text evidence="9">The sequence shown here is derived from an EMBL/GenBank/DDBJ whole genome shotgun (WGS) entry which is preliminary data.</text>
</comment>
<reference evidence="9 10" key="1">
    <citation type="submission" date="2018-08" db="EMBL/GenBank/DDBJ databases">
        <title>Sequencing the genomes of 1000 actinobacteria strains.</title>
        <authorList>
            <person name="Klenk H.-P."/>
        </authorList>
    </citation>
    <scope>NUCLEOTIDE SEQUENCE [LARGE SCALE GENOMIC DNA]</scope>
    <source>
        <strain evidence="9 10">DSM 22891</strain>
    </source>
</reference>
<dbReference type="OrthoDB" id="502624at2"/>
<evidence type="ECO:0000256" key="8">
    <source>
        <dbReference type="SAM" id="MobiDB-lite"/>
    </source>
</evidence>
<evidence type="ECO:0000256" key="1">
    <source>
        <dbReference type="ARBA" id="ARBA00010617"/>
    </source>
</evidence>
<dbReference type="PANTHER" id="PTHR46696:SF1">
    <property type="entry name" value="CYTOCHROME P450 YJIB-RELATED"/>
    <property type="match status" value="1"/>
</dbReference>
<dbReference type="CDD" id="cd11030">
    <property type="entry name" value="CYP105-like"/>
    <property type="match status" value="1"/>
</dbReference>
<keyword evidence="2 7" id="KW-0349">Heme</keyword>
<name>A0A3D9V6N1_THECX</name>
<evidence type="ECO:0000256" key="7">
    <source>
        <dbReference type="RuleBase" id="RU000461"/>
    </source>
</evidence>
<dbReference type="PROSITE" id="PS00086">
    <property type="entry name" value="CYTOCHROME_P450"/>
    <property type="match status" value="1"/>
</dbReference>
<dbReference type="PRINTS" id="PR00385">
    <property type="entry name" value="P450"/>
</dbReference>
<evidence type="ECO:0000256" key="4">
    <source>
        <dbReference type="ARBA" id="ARBA00023002"/>
    </source>
</evidence>
<organism evidence="9 10">
    <name type="scientific">Thermasporomyces composti</name>
    <dbReference type="NCBI Taxonomy" id="696763"/>
    <lineage>
        <taxon>Bacteria</taxon>
        <taxon>Bacillati</taxon>
        <taxon>Actinomycetota</taxon>
        <taxon>Actinomycetes</taxon>
        <taxon>Propionibacteriales</taxon>
        <taxon>Nocardioidaceae</taxon>
        <taxon>Thermasporomyces</taxon>
    </lineage>
</organism>
<dbReference type="InterPro" id="IPR002397">
    <property type="entry name" value="Cyt_P450_B"/>
</dbReference>
<accession>A0A3D9V6N1</accession>
<proteinExistence type="inferred from homology"/>
<evidence type="ECO:0000256" key="5">
    <source>
        <dbReference type="ARBA" id="ARBA00023004"/>
    </source>
</evidence>
<dbReference type="InterPro" id="IPR001128">
    <property type="entry name" value="Cyt_P450"/>
</dbReference>
<gene>
    <name evidence="9" type="ORF">DFJ64_2422</name>
</gene>
<keyword evidence="4 7" id="KW-0560">Oxidoreductase</keyword>
<keyword evidence="5 7" id="KW-0408">Iron</keyword>
<evidence type="ECO:0000256" key="6">
    <source>
        <dbReference type="ARBA" id="ARBA00023033"/>
    </source>
</evidence>
<dbReference type="RefSeq" id="WP_115850528.1">
    <property type="nucleotide sequence ID" value="NZ_QTUC01000001.1"/>
</dbReference>
<dbReference type="EMBL" id="QTUC01000001">
    <property type="protein sequence ID" value="REF36986.1"/>
    <property type="molecule type" value="Genomic_DNA"/>
</dbReference>
<evidence type="ECO:0000313" key="9">
    <source>
        <dbReference type="EMBL" id="REF36986.1"/>
    </source>
</evidence>
<dbReference type="Gene3D" id="1.10.630.10">
    <property type="entry name" value="Cytochrome P450"/>
    <property type="match status" value="1"/>
</dbReference>
<dbReference type="GO" id="GO:0020037">
    <property type="term" value="F:heme binding"/>
    <property type="evidence" value="ECO:0007669"/>
    <property type="project" value="InterPro"/>
</dbReference>
<keyword evidence="3 7" id="KW-0479">Metal-binding</keyword>
<dbReference type="FunFam" id="1.10.630.10:FF:000018">
    <property type="entry name" value="Cytochrome P450 monooxygenase"/>
    <property type="match status" value="1"/>
</dbReference>
<dbReference type="PANTHER" id="PTHR46696">
    <property type="entry name" value="P450, PUTATIVE (EUROFUNG)-RELATED"/>
    <property type="match status" value="1"/>
</dbReference>